<evidence type="ECO:0000313" key="8">
    <source>
        <dbReference type="EMBL" id="CAD8847251.1"/>
    </source>
</evidence>
<evidence type="ECO:0000256" key="4">
    <source>
        <dbReference type="ARBA" id="ARBA00023163"/>
    </source>
</evidence>
<dbReference type="PANTHER" id="PTHR12228:SF0">
    <property type="entry name" value="TATA-BOX BINDING PROTEIN ASSOCIATED FACTOR 7"/>
    <property type="match status" value="1"/>
</dbReference>
<keyword evidence="4" id="KW-0804">Transcription</keyword>
<dbReference type="SMART" id="SM01370">
    <property type="entry name" value="TAFII55_N"/>
    <property type="match status" value="1"/>
</dbReference>
<evidence type="ECO:0000256" key="3">
    <source>
        <dbReference type="ARBA" id="ARBA00023015"/>
    </source>
</evidence>
<evidence type="ECO:0000256" key="1">
    <source>
        <dbReference type="ARBA" id="ARBA00004123"/>
    </source>
</evidence>
<dbReference type="AlphaFoldDB" id="A0A7S1A9V6"/>
<sequence>MARSRASVRRDSSNDDFSGELYPFCTEGASKKNDDHMDDLTCPGEWPFDRQCVIRFPPDVAERVGQLIDEREGSSNTALELRLSPLAPKSGRPAGRSWNVRAFDEVLSGTLVDLPCFVESHIATPWLQDEDGGCPVAYKSADISQMLVVHRGPADVKCLDRTNYQWSSGLTPATRHIKARKFQRVQPEFEPANVREAIRAIRSRIKNEPYRYEEYSEVDEDIHAQLLRTQSENIWKPPPVRSLASVKAADQGRTHKKGKRKGSSATSAPSGAAGKQSSKVSDTSSARGKSSAAGGEPAAKRASVRVGAKR</sequence>
<organism evidence="8">
    <name type="scientific">Noctiluca scintillans</name>
    <name type="common">Sea sparkle</name>
    <name type="synonym">Red tide dinoflagellate</name>
    <dbReference type="NCBI Taxonomy" id="2966"/>
    <lineage>
        <taxon>Eukaryota</taxon>
        <taxon>Sar</taxon>
        <taxon>Alveolata</taxon>
        <taxon>Dinophyceae</taxon>
        <taxon>Noctilucales</taxon>
        <taxon>Noctilucaceae</taxon>
        <taxon>Noctiluca</taxon>
    </lineage>
</organism>
<evidence type="ECO:0000256" key="6">
    <source>
        <dbReference type="SAM" id="MobiDB-lite"/>
    </source>
</evidence>
<gene>
    <name evidence="8" type="ORF">NSCI0253_LOCUS21601</name>
</gene>
<feature type="domain" description="TAFII55 protein conserved region" evidence="7">
    <location>
        <begin position="48"/>
        <end position="235"/>
    </location>
</feature>
<dbReference type="PANTHER" id="PTHR12228">
    <property type="entry name" value="TRANSCRIPTION INITIATION FACTOR TFIID 55 KD SUBUNIT-RELATED"/>
    <property type="match status" value="1"/>
</dbReference>
<dbReference type="GO" id="GO:0005669">
    <property type="term" value="C:transcription factor TFIID complex"/>
    <property type="evidence" value="ECO:0007669"/>
    <property type="project" value="InterPro"/>
</dbReference>
<comment type="subcellular location">
    <subcellularLocation>
        <location evidence="1">Nucleus</location>
    </subcellularLocation>
</comment>
<dbReference type="Pfam" id="PF04658">
    <property type="entry name" value="TAFII55_N"/>
    <property type="match status" value="1"/>
</dbReference>
<keyword evidence="3" id="KW-0805">Transcription regulation</keyword>
<feature type="compositionally biased region" description="Low complexity" evidence="6">
    <location>
        <begin position="263"/>
        <end position="274"/>
    </location>
</feature>
<feature type="compositionally biased region" description="Low complexity" evidence="6">
    <location>
        <begin position="284"/>
        <end position="295"/>
    </location>
</feature>
<keyword evidence="5" id="KW-0539">Nucleus</keyword>
<evidence type="ECO:0000256" key="2">
    <source>
        <dbReference type="ARBA" id="ARBA00009368"/>
    </source>
</evidence>
<comment type="similarity">
    <text evidence="2">Belongs to the TAF7 family.</text>
</comment>
<dbReference type="InterPro" id="IPR006751">
    <property type="entry name" value="TAFII55_prot_cons_reg"/>
</dbReference>
<accession>A0A7S1A9V6</accession>
<protein>
    <recommendedName>
        <fullName evidence="7">TAFII55 protein conserved region domain-containing protein</fullName>
    </recommendedName>
</protein>
<proteinExistence type="inferred from homology"/>
<dbReference type="EMBL" id="HBFQ01030687">
    <property type="protein sequence ID" value="CAD8847251.1"/>
    <property type="molecule type" value="Transcribed_RNA"/>
</dbReference>
<evidence type="ECO:0000256" key="5">
    <source>
        <dbReference type="ARBA" id="ARBA00023242"/>
    </source>
</evidence>
<name>A0A7S1A9V6_NOCSC</name>
<dbReference type="GO" id="GO:0016251">
    <property type="term" value="F:RNA polymerase II general transcription initiation factor activity"/>
    <property type="evidence" value="ECO:0007669"/>
    <property type="project" value="TreeGrafter"/>
</dbReference>
<reference evidence="8" key="1">
    <citation type="submission" date="2021-01" db="EMBL/GenBank/DDBJ databases">
        <authorList>
            <person name="Corre E."/>
            <person name="Pelletier E."/>
            <person name="Niang G."/>
            <person name="Scheremetjew M."/>
            <person name="Finn R."/>
            <person name="Kale V."/>
            <person name="Holt S."/>
            <person name="Cochrane G."/>
            <person name="Meng A."/>
            <person name="Brown T."/>
            <person name="Cohen L."/>
        </authorList>
    </citation>
    <scope>NUCLEOTIDE SEQUENCE</scope>
</reference>
<dbReference type="GO" id="GO:0051123">
    <property type="term" value="P:RNA polymerase II preinitiation complex assembly"/>
    <property type="evidence" value="ECO:0007669"/>
    <property type="project" value="TreeGrafter"/>
</dbReference>
<evidence type="ECO:0000259" key="7">
    <source>
        <dbReference type="SMART" id="SM01370"/>
    </source>
</evidence>
<feature type="region of interest" description="Disordered" evidence="6">
    <location>
        <begin position="236"/>
        <end position="310"/>
    </location>
</feature>
<dbReference type="InterPro" id="IPR037817">
    <property type="entry name" value="TAF7"/>
</dbReference>
<feature type="region of interest" description="Disordered" evidence="6">
    <location>
        <begin position="1"/>
        <end position="21"/>
    </location>
</feature>